<dbReference type="GO" id="GO:0030158">
    <property type="term" value="F:protein xylosyltransferase activity"/>
    <property type="evidence" value="ECO:0007669"/>
    <property type="project" value="InterPro"/>
</dbReference>
<dbReference type="InterPro" id="IPR043538">
    <property type="entry name" value="XYLT"/>
</dbReference>
<dbReference type="EMBL" id="JAJDKQ010000039">
    <property type="protein sequence ID" value="MCB8563016.1"/>
    <property type="molecule type" value="Genomic_DNA"/>
</dbReference>
<dbReference type="AlphaFoldDB" id="A0A7I8E8N4"/>
<evidence type="ECO:0000256" key="13">
    <source>
        <dbReference type="ARBA" id="ARBA00023180"/>
    </source>
</evidence>
<dbReference type="GeneID" id="70581125"/>
<evidence type="ECO:0000313" key="15">
    <source>
        <dbReference type="EMBL" id="BCL58975.1"/>
    </source>
</evidence>
<dbReference type="PANTHER" id="PTHR46025:SF3">
    <property type="entry name" value="XYLOSYLTRANSFERASE OXT"/>
    <property type="match status" value="1"/>
</dbReference>
<dbReference type="Proteomes" id="UP001197827">
    <property type="component" value="Unassembled WGS sequence"/>
</dbReference>
<dbReference type="Pfam" id="PF02485">
    <property type="entry name" value="Branch"/>
    <property type="match status" value="1"/>
</dbReference>
<keyword evidence="10" id="KW-0333">Golgi apparatus</keyword>
<dbReference type="EMBL" id="AP024085">
    <property type="protein sequence ID" value="BCL58975.1"/>
    <property type="molecule type" value="Genomic_DNA"/>
</dbReference>
<dbReference type="KEGG" id="fit:Fi14EGH31_26870"/>
<reference evidence="17" key="2">
    <citation type="submission" date="2020-09" db="EMBL/GenBank/DDBJ databases">
        <title>Complete genome sequencing of Faecalibacillus intestinalis strain 14EGH31.</title>
        <authorList>
            <person name="Sakamoto M."/>
            <person name="Murakami T."/>
            <person name="Mori H."/>
        </authorList>
    </citation>
    <scope>NUCLEOTIDE SEQUENCE [LARGE SCALE GENOMIC DNA]</scope>
    <source>
        <strain evidence="17">14EGH31</strain>
    </source>
</reference>
<evidence type="ECO:0000256" key="9">
    <source>
        <dbReference type="ARBA" id="ARBA00022989"/>
    </source>
</evidence>
<evidence type="ECO:0000313" key="17">
    <source>
        <dbReference type="Proteomes" id="UP000593842"/>
    </source>
</evidence>
<organism evidence="15 17">
    <name type="scientific">Faecalibacillus intestinalis</name>
    <dbReference type="NCBI Taxonomy" id="1982626"/>
    <lineage>
        <taxon>Bacteria</taxon>
        <taxon>Bacillati</taxon>
        <taxon>Bacillota</taxon>
        <taxon>Erysipelotrichia</taxon>
        <taxon>Erysipelotrichales</taxon>
        <taxon>Coprobacillaceae</taxon>
        <taxon>Faecalibacillus</taxon>
    </lineage>
</organism>
<accession>A0A7I8E8N4</accession>
<comment type="subcellular location">
    <subcellularLocation>
        <location evidence="2">Endoplasmic reticulum membrane</location>
        <topology evidence="2">Single-pass type II membrane protein</topology>
    </subcellularLocation>
    <subcellularLocation>
        <location evidence="1">Golgi apparatus membrane</location>
        <topology evidence="1">Single-pass type II membrane protein</topology>
    </subcellularLocation>
</comment>
<name>A0A7I8E8N4_9FIRM</name>
<protein>
    <recommendedName>
        <fullName evidence="14">Peptide O-xylosyltransferase</fullName>
    </recommendedName>
</protein>
<evidence type="ECO:0000256" key="5">
    <source>
        <dbReference type="ARBA" id="ARBA00022692"/>
    </source>
</evidence>
<proteinExistence type="predicted"/>
<keyword evidence="7" id="KW-0256">Endoplasmic reticulum</keyword>
<evidence type="ECO:0000256" key="10">
    <source>
        <dbReference type="ARBA" id="ARBA00023034"/>
    </source>
</evidence>
<evidence type="ECO:0000256" key="4">
    <source>
        <dbReference type="ARBA" id="ARBA00022679"/>
    </source>
</evidence>
<dbReference type="Proteomes" id="UP000593842">
    <property type="component" value="Chromosome"/>
</dbReference>
<keyword evidence="5" id="KW-0812">Transmembrane</keyword>
<evidence type="ECO:0000256" key="3">
    <source>
        <dbReference type="ARBA" id="ARBA00022676"/>
    </source>
</evidence>
<dbReference type="GO" id="GO:0050650">
    <property type="term" value="P:chondroitin sulfate proteoglycan biosynthetic process"/>
    <property type="evidence" value="ECO:0007669"/>
    <property type="project" value="TreeGrafter"/>
</dbReference>
<evidence type="ECO:0000256" key="12">
    <source>
        <dbReference type="ARBA" id="ARBA00023157"/>
    </source>
</evidence>
<gene>
    <name evidence="15" type="ORF">Fi14EGH31_26870</name>
    <name evidence="16" type="ORF">LJD74_13570</name>
</gene>
<dbReference type="RefSeq" id="WP_022001103.1">
    <property type="nucleotide sequence ID" value="NZ_AP024085.1"/>
</dbReference>
<dbReference type="GO" id="GO:0046872">
    <property type="term" value="F:metal ion binding"/>
    <property type="evidence" value="ECO:0007669"/>
    <property type="project" value="UniProtKB-KW"/>
</dbReference>
<reference evidence="15" key="1">
    <citation type="journal article" date="2020" name="Microbiol. Resour. Announc.">
        <title>Complete Genome Sequence of Faecalibacillus intestinalis JCM 34082, Isolated from Feces from a Healthy Japanese Female.</title>
        <authorList>
            <person name="Sakamoto M."/>
            <person name="Ikeyama N."/>
            <person name="Toyoda A."/>
            <person name="Murakami T."/>
            <person name="Mori H."/>
            <person name="Ohkuma M."/>
        </authorList>
    </citation>
    <scope>NUCLEOTIDE SEQUENCE</scope>
    <source>
        <strain evidence="15">14EGH31</strain>
    </source>
</reference>
<evidence type="ECO:0000256" key="14">
    <source>
        <dbReference type="ARBA" id="ARBA00042865"/>
    </source>
</evidence>
<keyword evidence="9" id="KW-1133">Transmembrane helix</keyword>
<evidence type="ECO:0000313" key="16">
    <source>
        <dbReference type="EMBL" id="MCB8563016.1"/>
    </source>
</evidence>
<evidence type="ECO:0000256" key="2">
    <source>
        <dbReference type="ARBA" id="ARBA00004648"/>
    </source>
</evidence>
<sequence length="288" mass="34559">MNSNIKIAYIVLCHKNAGQINKMIKKLDSKNCDFFLHIDKKSSIEEDIIKNNHIFVLPNDKRIDVKWGDISMIDATVNLMESVFTSKIKYDYIWLISGQDFPLKSSQEIINFLEKNKGKNFIEINKFERENTIKKRYELYFPNWMRSKNFFVRCLKMGYINIALHLGTLLDRKNILNVDFYYGSQWWTLTYECAKEIYDILLKGEYIDYYKGSLVPDESIFQTIYMNSRFKDKYYDKLTYVNWKGQINHPKTFTIEDCDELEKVNYLMARKFDEDFDDKIINKLYDEL</sequence>
<dbReference type="GO" id="GO:0016020">
    <property type="term" value="C:membrane"/>
    <property type="evidence" value="ECO:0007669"/>
    <property type="project" value="InterPro"/>
</dbReference>
<evidence type="ECO:0000256" key="11">
    <source>
        <dbReference type="ARBA" id="ARBA00023136"/>
    </source>
</evidence>
<keyword evidence="6" id="KW-0479">Metal-binding</keyword>
<keyword evidence="11" id="KW-0472">Membrane</keyword>
<keyword evidence="8" id="KW-0735">Signal-anchor</keyword>
<keyword evidence="3" id="KW-0328">Glycosyltransferase</keyword>
<dbReference type="InterPro" id="IPR003406">
    <property type="entry name" value="Glyco_trans_14"/>
</dbReference>
<reference evidence="16" key="3">
    <citation type="submission" date="2021-10" db="EMBL/GenBank/DDBJ databases">
        <title>Collection of gut derived symbiotic bacterial strains cultured from healthy donors.</title>
        <authorList>
            <person name="Lin H."/>
            <person name="Littmann E."/>
            <person name="Kohout C."/>
            <person name="Pamer E.G."/>
        </authorList>
    </citation>
    <scope>NUCLEOTIDE SEQUENCE</scope>
    <source>
        <strain evidence="16">DFI.5.2</strain>
    </source>
</reference>
<evidence type="ECO:0000256" key="7">
    <source>
        <dbReference type="ARBA" id="ARBA00022824"/>
    </source>
</evidence>
<keyword evidence="13" id="KW-0325">Glycoprotein</keyword>
<evidence type="ECO:0000256" key="1">
    <source>
        <dbReference type="ARBA" id="ARBA00004323"/>
    </source>
</evidence>
<dbReference type="GO" id="GO:0015012">
    <property type="term" value="P:heparan sulfate proteoglycan biosynthetic process"/>
    <property type="evidence" value="ECO:0007669"/>
    <property type="project" value="TreeGrafter"/>
</dbReference>
<evidence type="ECO:0000256" key="6">
    <source>
        <dbReference type="ARBA" id="ARBA00022723"/>
    </source>
</evidence>
<keyword evidence="12" id="KW-1015">Disulfide bond</keyword>
<dbReference type="PANTHER" id="PTHR46025">
    <property type="entry name" value="XYLOSYLTRANSFERASE OXT"/>
    <property type="match status" value="1"/>
</dbReference>
<evidence type="ECO:0000256" key="8">
    <source>
        <dbReference type="ARBA" id="ARBA00022968"/>
    </source>
</evidence>
<keyword evidence="4 15" id="KW-0808">Transferase</keyword>